<feature type="domain" description="Na+/H+ antiporter MnhB subunit-related protein" evidence="7">
    <location>
        <begin position="1"/>
        <end position="100"/>
    </location>
</feature>
<name>A0A382RKX8_9ZZZZ</name>
<comment type="subcellular location">
    <subcellularLocation>
        <location evidence="1">Cell membrane</location>
        <topology evidence="1">Multi-pass membrane protein</topology>
    </subcellularLocation>
</comment>
<feature type="transmembrane region" description="Helical" evidence="6">
    <location>
        <begin position="79"/>
        <end position="103"/>
    </location>
</feature>
<keyword evidence="5 6" id="KW-0472">Membrane</keyword>
<evidence type="ECO:0000256" key="1">
    <source>
        <dbReference type="ARBA" id="ARBA00004651"/>
    </source>
</evidence>
<dbReference type="AlphaFoldDB" id="A0A382RKX8"/>
<dbReference type="GO" id="GO:0005886">
    <property type="term" value="C:plasma membrane"/>
    <property type="evidence" value="ECO:0007669"/>
    <property type="project" value="UniProtKB-SubCell"/>
</dbReference>
<organism evidence="8">
    <name type="scientific">marine metagenome</name>
    <dbReference type="NCBI Taxonomy" id="408172"/>
    <lineage>
        <taxon>unclassified sequences</taxon>
        <taxon>metagenomes</taxon>
        <taxon>ecological metagenomes</taxon>
    </lineage>
</organism>
<proteinExistence type="predicted"/>
<keyword evidence="3 6" id="KW-0812">Transmembrane</keyword>
<feature type="transmembrane region" description="Helical" evidence="6">
    <location>
        <begin position="6"/>
        <end position="25"/>
    </location>
</feature>
<keyword evidence="4 6" id="KW-1133">Transmembrane helix</keyword>
<gene>
    <name evidence="8" type="ORF">METZ01_LOCUS351198</name>
</gene>
<evidence type="ECO:0000256" key="2">
    <source>
        <dbReference type="ARBA" id="ARBA00022475"/>
    </source>
</evidence>
<keyword evidence="2" id="KW-1003">Cell membrane</keyword>
<reference evidence="8" key="1">
    <citation type="submission" date="2018-05" db="EMBL/GenBank/DDBJ databases">
        <authorList>
            <person name="Lanie J.A."/>
            <person name="Ng W.-L."/>
            <person name="Kazmierczak K.M."/>
            <person name="Andrzejewski T.M."/>
            <person name="Davidsen T.M."/>
            <person name="Wayne K.J."/>
            <person name="Tettelin H."/>
            <person name="Glass J.I."/>
            <person name="Rusch D."/>
            <person name="Podicherti R."/>
            <person name="Tsui H.-C.T."/>
            <person name="Winkler M.E."/>
        </authorList>
    </citation>
    <scope>NUCLEOTIDE SEQUENCE</scope>
</reference>
<dbReference type="EMBL" id="UINC01122501">
    <property type="protein sequence ID" value="SVC98344.1"/>
    <property type="molecule type" value="Genomic_DNA"/>
</dbReference>
<dbReference type="PANTHER" id="PTHR33932:SF4">
    <property type="entry name" value="NA(+)_H(+) ANTIPORTER SUBUNIT B"/>
    <property type="match status" value="1"/>
</dbReference>
<feature type="non-terminal residue" evidence="8">
    <location>
        <position position="1"/>
    </location>
</feature>
<evidence type="ECO:0000256" key="3">
    <source>
        <dbReference type="ARBA" id="ARBA00022692"/>
    </source>
</evidence>
<evidence type="ECO:0000313" key="8">
    <source>
        <dbReference type="EMBL" id="SVC98344.1"/>
    </source>
</evidence>
<feature type="transmembrane region" description="Helical" evidence="6">
    <location>
        <begin position="37"/>
        <end position="59"/>
    </location>
</feature>
<evidence type="ECO:0000259" key="7">
    <source>
        <dbReference type="Pfam" id="PF04039"/>
    </source>
</evidence>
<evidence type="ECO:0000256" key="5">
    <source>
        <dbReference type="ARBA" id="ARBA00023136"/>
    </source>
</evidence>
<protein>
    <recommendedName>
        <fullName evidence="7">Na+/H+ antiporter MnhB subunit-related protein domain-containing protein</fullName>
    </recommendedName>
</protein>
<dbReference type="InterPro" id="IPR050622">
    <property type="entry name" value="CPA3_antiporter_subunitB"/>
</dbReference>
<dbReference type="InterPro" id="IPR007182">
    <property type="entry name" value="MnhB"/>
</dbReference>
<dbReference type="Pfam" id="PF04039">
    <property type="entry name" value="MnhB"/>
    <property type="match status" value="1"/>
</dbReference>
<evidence type="ECO:0000256" key="4">
    <source>
        <dbReference type="ARBA" id="ARBA00022989"/>
    </source>
</evidence>
<accession>A0A382RKX8</accession>
<evidence type="ECO:0000256" key="6">
    <source>
        <dbReference type="SAM" id="Phobius"/>
    </source>
</evidence>
<sequence length="116" mass="12164">SPGGGFQGGVIMGASFILVALAWDLPKAMDRLSVDRAVMLAGVGILIYAGIGLCSMLLGGEFLDYAELSHVLPVSREMARYHAMLGVEIGVAFTVTAVMFAIYANLSTRGRLEGGL</sequence>
<dbReference type="PANTHER" id="PTHR33932">
    <property type="entry name" value="NA(+)/H(+) ANTIPORTER SUBUNIT B"/>
    <property type="match status" value="1"/>
</dbReference>